<feature type="short sequence motif" description="Histidine triad motif" evidence="2 3">
    <location>
        <begin position="99"/>
        <end position="103"/>
    </location>
</feature>
<dbReference type="PANTHER" id="PTHR23089">
    <property type="entry name" value="HISTIDINE TRIAD HIT PROTEIN"/>
    <property type="match status" value="1"/>
</dbReference>
<evidence type="ECO:0000256" key="2">
    <source>
        <dbReference type="PIRSR" id="PIRSR601310-3"/>
    </source>
</evidence>
<organism evidence="5 6">
    <name type="scientific">Turicimonas muris</name>
    <dbReference type="NCBI Taxonomy" id="1796652"/>
    <lineage>
        <taxon>Bacteria</taxon>
        <taxon>Pseudomonadati</taxon>
        <taxon>Pseudomonadota</taxon>
        <taxon>Betaproteobacteria</taxon>
        <taxon>Burkholderiales</taxon>
        <taxon>Sutterellaceae</taxon>
        <taxon>Turicimonas</taxon>
    </lineage>
</organism>
<dbReference type="PROSITE" id="PS51084">
    <property type="entry name" value="HIT_2"/>
    <property type="match status" value="1"/>
</dbReference>
<dbReference type="Pfam" id="PF01230">
    <property type="entry name" value="HIT"/>
    <property type="match status" value="1"/>
</dbReference>
<accession>A0A227KJ43</accession>
<feature type="domain" description="HIT" evidence="4">
    <location>
        <begin position="7"/>
        <end position="114"/>
    </location>
</feature>
<evidence type="ECO:0000313" key="5">
    <source>
        <dbReference type="EMBL" id="OXE47783.1"/>
    </source>
</evidence>
<dbReference type="CDD" id="cd01276">
    <property type="entry name" value="PKCI_related"/>
    <property type="match status" value="1"/>
</dbReference>
<dbReference type="InterPro" id="IPR001310">
    <property type="entry name" value="Histidine_triad_HIT"/>
</dbReference>
<keyword evidence="6" id="KW-1185">Reference proteome</keyword>
<evidence type="ECO:0000259" key="4">
    <source>
        <dbReference type="PROSITE" id="PS51084"/>
    </source>
</evidence>
<comment type="caution">
    <text evidence="5">The sequence shown here is derived from an EMBL/GenBank/DDBJ whole genome shotgun (WGS) entry which is preliminary data.</text>
</comment>
<name>A0A227KJ43_9BURK</name>
<gene>
    <name evidence="5" type="ORF">ADH67_08390</name>
</gene>
<dbReference type="Gene3D" id="3.30.428.10">
    <property type="entry name" value="HIT-like"/>
    <property type="match status" value="1"/>
</dbReference>
<dbReference type="PRINTS" id="PR00332">
    <property type="entry name" value="HISTRIAD"/>
</dbReference>
<dbReference type="Proteomes" id="UP000214610">
    <property type="component" value="Unassembled WGS sequence"/>
</dbReference>
<feature type="active site" description="Tele-AMP-histidine intermediate" evidence="1">
    <location>
        <position position="101"/>
    </location>
</feature>
<evidence type="ECO:0000313" key="6">
    <source>
        <dbReference type="Proteomes" id="UP000214610"/>
    </source>
</evidence>
<dbReference type="RefSeq" id="WP_066595347.1">
    <property type="nucleotide sequence ID" value="NZ_CAJTBZ010000007.1"/>
</dbReference>
<evidence type="ECO:0000256" key="3">
    <source>
        <dbReference type="PROSITE-ProRule" id="PRU00464"/>
    </source>
</evidence>
<reference evidence="6" key="1">
    <citation type="submission" date="2017-05" db="EMBL/GenBank/DDBJ databases">
        <title>Improved OligoMM genomes.</title>
        <authorList>
            <person name="Garzetti D."/>
        </authorList>
    </citation>
    <scope>NUCLEOTIDE SEQUENCE [LARGE SCALE GENOMIC DNA]</scope>
    <source>
        <strain evidence="6">YL45</strain>
    </source>
</reference>
<dbReference type="InterPro" id="IPR011146">
    <property type="entry name" value="HIT-like"/>
</dbReference>
<sequence>MQKDDCLFCKIAKGDIPSKKVYEDEEVIAFKDINPAAPVHLLIIPKQHYDSLAVMGKNEEPLLGKMLALAPVLAKEAGANNGFRVVINTGHDGGQEVNHIHIHVLGGPRPWTKL</sequence>
<dbReference type="GeneID" id="78362824"/>
<protein>
    <submittedName>
        <fullName evidence="5">Histidine triad nucleotide-binding protein</fullName>
    </submittedName>
</protein>
<dbReference type="InterPro" id="IPR036265">
    <property type="entry name" value="HIT-like_sf"/>
</dbReference>
<dbReference type="GO" id="GO:0003824">
    <property type="term" value="F:catalytic activity"/>
    <property type="evidence" value="ECO:0007669"/>
    <property type="project" value="InterPro"/>
</dbReference>
<dbReference type="PROSITE" id="PS00892">
    <property type="entry name" value="HIT_1"/>
    <property type="match status" value="1"/>
</dbReference>
<dbReference type="SUPFAM" id="SSF54197">
    <property type="entry name" value="HIT-like"/>
    <property type="match status" value="1"/>
</dbReference>
<proteinExistence type="predicted"/>
<dbReference type="AlphaFoldDB" id="A0A227KJ43"/>
<dbReference type="InterPro" id="IPR019808">
    <property type="entry name" value="Histidine_triad_CS"/>
</dbReference>
<dbReference type="EMBL" id="NHMP01000004">
    <property type="protein sequence ID" value="OXE47783.1"/>
    <property type="molecule type" value="Genomic_DNA"/>
</dbReference>
<evidence type="ECO:0000256" key="1">
    <source>
        <dbReference type="PIRSR" id="PIRSR601310-1"/>
    </source>
</evidence>